<dbReference type="EC" id="6.3.2.4" evidence="6 18"/>
<feature type="binding site" evidence="20">
    <location>
        <position position="265"/>
    </location>
    <ligand>
        <name>Mg(2+)</name>
        <dbReference type="ChEBI" id="CHEBI:18420"/>
        <label>1</label>
    </ligand>
</feature>
<dbReference type="PANTHER" id="PTHR23132:SF23">
    <property type="entry name" value="D-ALANINE--D-ALANINE LIGASE B"/>
    <property type="match status" value="1"/>
</dbReference>
<proteinExistence type="inferred from homology"/>
<keyword evidence="16 18" id="KW-0961">Cell wall biogenesis/degradation</keyword>
<dbReference type="InterPro" id="IPR013815">
    <property type="entry name" value="ATP_grasp_subdomain_1"/>
</dbReference>
<evidence type="ECO:0000313" key="23">
    <source>
        <dbReference type="EMBL" id="SEG70745.1"/>
    </source>
</evidence>
<dbReference type="NCBIfam" id="NF002378">
    <property type="entry name" value="PRK01372.1"/>
    <property type="match status" value="1"/>
</dbReference>
<evidence type="ECO:0000256" key="19">
    <source>
        <dbReference type="PIRSR" id="PIRSR039102-1"/>
    </source>
</evidence>
<comment type="cofactor">
    <cofactor evidence="1">
        <name>Mn(2+)</name>
        <dbReference type="ChEBI" id="CHEBI:29035"/>
    </cofactor>
</comment>
<feature type="active site" evidence="19">
    <location>
        <position position="27"/>
    </location>
</feature>
<dbReference type="PROSITE" id="PS50975">
    <property type="entry name" value="ATP_GRASP"/>
    <property type="match status" value="1"/>
</dbReference>
<feature type="binding site" evidence="20">
    <location>
        <position position="278"/>
    </location>
    <ligand>
        <name>Mg(2+)</name>
        <dbReference type="ChEBI" id="CHEBI:18420"/>
        <label>1</label>
    </ligand>
</feature>
<feature type="binding site" evidence="20">
    <location>
        <position position="280"/>
    </location>
    <ligand>
        <name>Mg(2+)</name>
        <dbReference type="ChEBI" id="CHEBI:18420"/>
        <label>2</label>
    </ligand>
</feature>
<keyword evidence="15 20" id="KW-0464">Manganese</keyword>
<evidence type="ECO:0000256" key="6">
    <source>
        <dbReference type="ARBA" id="ARBA00012216"/>
    </source>
</evidence>
<dbReference type="SUPFAM" id="SSF52440">
    <property type="entry name" value="PreATP-grasp domain"/>
    <property type="match status" value="1"/>
</dbReference>
<protein>
    <recommendedName>
        <fullName evidence="6 18">D-alanine--D-alanine ligase</fullName>
        <ecNumber evidence="6 18">6.3.2.4</ecNumber>
    </recommendedName>
    <alternativeName>
        <fullName evidence="18">D-Ala-D-Ala ligase</fullName>
    </alternativeName>
    <alternativeName>
        <fullName evidence="18">D-alanylalanine synthetase</fullName>
    </alternativeName>
</protein>
<dbReference type="HAMAP" id="MF_00047">
    <property type="entry name" value="Dala_Dala_lig"/>
    <property type="match status" value="1"/>
</dbReference>
<gene>
    <name evidence="18" type="primary">ddl</name>
    <name evidence="23" type="ORF">SAMN05444390_103377</name>
</gene>
<dbReference type="PROSITE" id="PS00843">
    <property type="entry name" value="DALA_DALA_LIGASE_1"/>
    <property type="match status" value="1"/>
</dbReference>
<keyword evidence="8 18" id="KW-0436">Ligase</keyword>
<dbReference type="GO" id="GO:0005524">
    <property type="term" value="F:ATP binding"/>
    <property type="evidence" value="ECO:0007669"/>
    <property type="project" value="UniProtKB-UniRule"/>
</dbReference>
<evidence type="ECO:0000256" key="18">
    <source>
        <dbReference type="HAMAP-Rule" id="MF_00047"/>
    </source>
</evidence>
<evidence type="ECO:0000256" key="15">
    <source>
        <dbReference type="ARBA" id="ARBA00023211"/>
    </source>
</evidence>
<dbReference type="InterPro" id="IPR000291">
    <property type="entry name" value="D-Ala_lig_Van_CS"/>
</dbReference>
<dbReference type="Gene3D" id="3.30.1490.20">
    <property type="entry name" value="ATP-grasp fold, A domain"/>
    <property type="match status" value="1"/>
</dbReference>
<evidence type="ECO:0000256" key="2">
    <source>
        <dbReference type="ARBA" id="ARBA00003921"/>
    </source>
</evidence>
<evidence type="ECO:0000256" key="16">
    <source>
        <dbReference type="ARBA" id="ARBA00023316"/>
    </source>
</evidence>
<comment type="subcellular location">
    <subcellularLocation>
        <location evidence="3 18">Cytoplasm</location>
    </subcellularLocation>
</comment>
<comment type="pathway">
    <text evidence="4 18">Cell wall biogenesis; peptidoglycan biosynthesis.</text>
</comment>
<evidence type="ECO:0000256" key="11">
    <source>
        <dbReference type="ARBA" id="ARBA00022840"/>
    </source>
</evidence>
<dbReference type="PIRSF" id="PIRSF039102">
    <property type="entry name" value="Ddl/VanB"/>
    <property type="match status" value="1"/>
</dbReference>
<evidence type="ECO:0000256" key="20">
    <source>
        <dbReference type="PIRSR" id="PIRSR039102-3"/>
    </source>
</evidence>
<reference evidence="23 24" key="1">
    <citation type="submission" date="2016-10" db="EMBL/GenBank/DDBJ databases">
        <authorList>
            <person name="de Groot N.N."/>
        </authorList>
    </citation>
    <scope>NUCLEOTIDE SEQUENCE [LARGE SCALE GENOMIC DNA]</scope>
    <source>
        <strain evidence="23 24">DSM 22012</strain>
    </source>
</reference>
<keyword evidence="13 18" id="KW-0133">Cell shape</keyword>
<feature type="active site" evidence="19">
    <location>
        <position position="158"/>
    </location>
</feature>
<dbReference type="SUPFAM" id="SSF56059">
    <property type="entry name" value="Glutathione synthetase ATP-binding domain-like"/>
    <property type="match status" value="1"/>
</dbReference>
<evidence type="ECO:0000256" key="10">
    <source>
        <dbReference type="ARBA" id="ARBA00022741"/>
    </source>
</evidence>
<dbReference type="InterPro" id="IPR011095">
    <property type="entry name" value="Dala_Dala_lig_C"/>
</dbReference>
<comment type="function">
    <text evidence="2 18">Cell wall formation.</text>
</comment>
<dbReference type="AlphaFoldDB" id="A0A1H6CDN0"/>
<evidence type="ECO:0000256" key="3">
    <source>
        <dbReference type="ARBA" id="ARBA00004496"/>
    </source>
</evidence>
<dbReference type="InterPro" id="IPR005905">
    <property type="entry name" value="D_ala_D_ala"/>
</dbReference>
<dbReference type="RefSeq" id="WP_104004213.1">
    <property type="nucleotide sequence ID" value="NZ_FNVQ01000003.1"/>
</dbReference>
<dbReference type="PROSITE" id="PS00844">
    <property type="entry name" value="DALA_DALA_LIGASE_2"/>
    <property type="match status" value="1"/>
</dbReference>
<keyword evidence="10 21" id="KW-0547">Nucleotide-binding</keyword>
<comment type="catalytic activity">
    <reaction evidence="17 18">
        <text>2 D-alanine + ATP = D-alanyl-D-alanine + ADP + phosphate + H(+)</text>
        <dbReference type="Rhea" id="RHEA:11224"/>
        <dbReference type="ChEBI" id="CHEBI:15378"/>
        <dbReference type="ChEBI" id="CHEBI:30616"/>
        <dbReference type="ChEBI" id="CHEBI:43474"/>
        <dbReference type="ChEBI" id="CHEBI:57416"/>
        <dbReference type="ChEBI" id="CHEBI:57822"/>
        <dbReference type="ChEBI" id="CHEBI:456216"/>
        <dbReference type="EC" id="6.3.2.4"/>
    </reaction>
</comment>
<evidence type="ECO:0000256" key="12">
    <source>
        <dbReference type="ARBA" id="ARBA00022842"/>
    </source>
</evidence>
<dbReference type="NCBIfam" id="TIGR01205">
    <property type="entry name" value="D_ala_D_alaTIGR"/>
    <property type="match status" value="1"/>
</dbReference>
<comment type="cofactor">
    <cofactor evidence="20">
        <name>Mg(2+)</name>
        <dbReference type="ChEBI" id="CHEBI:18420"/>
    </cofactor>
    <cofactor evidence="20">
        <name>Mn(2+)</name>
        <dbReference type="ChEBI" id="CHEBI:29035"/>
    </cofactor>
    <text evidence="20">Binds 2 magnesium or manganese ions per subunit.</text>
</comment>
<keyword evidence="9 20" id="KW-0479">Metal-binding</keyword>
<evidence type="ECO:0000256" key="4">
    <source>
        <dbReference type="ARBA" id="ARBA00004752"/>
    </source>
</evidence>
<dbReference type="GO" id="GO:0008360">
    <property type="term" value="P:regulation of cell shape"/>
    <property type="evidence" value="ECO:0007669"/>
    <property type="project" value="UniProtKB-KW"/>
</dbReference>
<evidence type="ECO:0000259" key="22">
    <source>
        <dbReference type="PROSITE" id="PS50975"/>
    </source>
</evidence>
<evidence type="ECO:0000256" key="9">
    <source>
        <dbReference type="ARBA" id="ARBA00022723"/>
    </source>
</evidence>
<dbReference type="GO" id="GO:0009252">
    <property type="term" value="P:peptidoglycan biosynthetic process"/>
    <property type="evidence" value="ECO:0007669"/>
    <property type="project" value="UniProtKB-UniRule"/>
</dbReference>
<name>A0A1H6CDN0_9GAMM</name>
<dbReference type="InterPro" id="IPR016185">
    <property type="entry name" value="PreATP-grasp_dom_sf"/>
</dbReference>
<evidence type="ECO:0000256" key="8">
    <source>
        <dbReference type="ARBA" id="ARBA00022598"/>
    </source>
</evidence>
<feature type="domain" description="ATP-grasp" evidence="22">
    <location>
        <begin position="116"/>
        <end position="311"/>
    </location>
</feature>
<accession>A0A1H6CDN0</accession>
<evidence type="ECO:0000256" key="7">
    <source>
        <dbReference type="ARBA" id="ARBA00022490"/>
    </source>
</evidence>
<keyword evidence="14 18" id="KW-0573">Peptidoglycan synthesis</keyword>
<evidence type="ECO:0000256" key="13">
    <source>
        <dbReference type="ARBA" id="ARBA00022960"/>
    </source>
</evidence>
<dbReference type="GO" id="GO:0046872">
    <property type="term" value="F:metal ion binding"/>
    <property type="evidence" value="ECO:0007669"/>
    <property type="project" value="UniProtKB-KW"/>
</dbReference>
<dbReference type="InterPro" id="IPR011127">
    <property type="entry name" value="Dala_Dala_lig_N"/>
</dbReference>
<feature type="active site" evidence="19">
    <location>
        <position position="289"/>
    </location>
</feature>
<evidence type="ECO:0000256" key="21">
    <source>
        <dbReference type="PROSITE-ProRule" id="PRU00409"/>
    </source>
</evidence>
<keyword evidence="7 18" id="KW-0963">Cytoplasm</keyword>
<dbReference type="Pfam" id="PF01820">
    <property type="entry name" value="Dala_Dala_lig_N"/>
    <property type="match status" value="1"/>
</dbReference>
<dbReference type="InterPro" id="IPR011761">
    <property type="entry name" value="ATP-grasp"/>
</dbReference>
<evidence type="ECO:0000256" key="5">
    <source>
        <dbReference type="ARBA" id="ARBA00010871"/>
    </source>
</evidence>
<evidence type="ECO:0000256" key="1">
    <source>
        <dbReference type="ARBA" id="ARBA00001936"/>
    </source>
</evidence>
<sequence>MSEFRIDSAEAAQLGRVAVIYGGLSAERSVSLKSGAEVLRGLSAAGVDAYGIDLGGEGQDPLQQLISAEFDRAFLILHGRGGEDGTIQGVLEMLAKPYTGSGVTASGIGMDKLRTKQLCTGAGLSTPAFAVINSDTDLRQVEEQLGFPLMIKPIHEGSSIGMARVTSAQELAAAVTEAQRYDSTVLAESWVSGPEYTVAVLDGKALPIIRLETPHQFYDFNAKYEANDTRYLFDTQLSSDEEAELKQLVESAFQTVGCRGWGRVDVMLDEQGRFQLLEVNTAPGMTDHSLVPMAARQAGISFEELVVRILRGAGRDQG</sequence>
<comment type="similarity">
    <text evidence="5 18">Belongs to the D-alanine--D-alanine ligase family.</text>
</comment>
<evidence type="ECO:0000313" key="24">
    <source>
        <dbReference type="Proteomes" id="UP000236745"/>
    </source>
</evidence>
<feature type="binding site" evidence="20">
    <location>
        <position position="278"/>
    </location>
    <ligand>
        <name>Mg(2+)</name>
        <dbReference type="ChEBI" id="CHEBI:18420"/>
        <label>2</label>
    </ligand>
</feature>
<dbReference type="UniPathway" id="UPA00219"/>
<dbReference type="GO" id="GO:0005829">
    <property type="term" value="C:cytosol"/>
    <property type="evidence" value="ECO:0007669"/>
    <property type="project" value="TreeGrafter"/>
</dbReference>
<evidence type="ECO:0000256" key="14">
    <source>
        <dbReference type="ARBA" id="ARBA00022984"/>
    </source>
</evidence>
<organism evidence="23 24">
    <name type="scientific">Marinobacterium lutimaris</name>
    <dbReference type="NCBI Taxonomy" id="568106"/>
    <lineage>
        <taxon>Bacteria</taxon>
        <taxon>Pseudomonadati</taxon>
        <taxon>Pseudomonadota</taxon>
        <taxon>Gammaproteobacteria</taxon>
        <taxon>Oceanospirillales</taxon>
        <taxon>Oceanospirillaceae</taxon>
        <taxon>Marinobacterium</taxon>
    </lineage>
</organism>
<keyword evidence="24" id="KW-1185">Reference proteome</keyword>
<dbReference type="Gene3D" id="3.40.50.20">
    <property type="match status" value="1"/>
</dbReference>
<dbReference type="PANTHER" id="PTHR23132">
    <property type="entry name" value="D-ALANINE--D-ALANINE LIGASE"/>
    <property type="match status" value="1"/>
</dbReference>
<evidence type="ECO:0000256" key="17">
    <source>
        <dbReference type="ARBA" id="ARBA00047614"/>
    </source>
</evidence>
<dbReference type="OrthoDB" id="9813261at2"/>
<dbReference type="GO" id="GO:0071555">
    <property type="term" value="P:cell wall organization"/>
    <property type="evidence" value="ECO:0007669"/>
    <property type="project" value="UniProtKB-KW"/>
</dbReference>
<keyword evidence="11 21" id="KW-0067">ATP-binding</keyword>
<dbReference type="Gene3D" id="3.30.470.20">
    <property type="entry name" value="ATP-grasp fold, B domain"/>
    <property type="match status" value="1"/>
</dbReference>
<dbReference type="Pfam" id="PF07478">
    <property type="entry name" value="Dala_Dala_lig_C"/>
    <property type="match status" value="1"/>
</dbReference>
<keyword evidence="12 20" id="KW-0460">Magnesium</keyword>
<dbReference type="FunFam" id="3.30.470.20:FF:000008">
    <property type="entry name" value="D-alanine--D-alanine ligase"/>
    <property type="match status" value="1"/>
</dbReference>
<dbReference type="EMBL" id="FNVQ01000003">
    <property type="protein sequence ID" value="SEG70745.1"/>
    <property type="molecule type" value="Genomic_DNA"/>
</dbReference>
<dbReference type="Proteomes" id="UP000236745">
    <property type="component" value="Unassembled WGS sequence"/>
</dbReference>
<dbReference type="GO" id="GO:0008716">
    <property type="term" value="F:D-alanine-D-alanine ligase activity"/>
    <property type="evidence" value="ECO:0007669"/>
    <property type="project" value="UniProtKB-UniRule"/>
</dbReference>